<dbReference type="PANTHER" id="PTHR43327:SF10">
    <property type="entry name" value="STOMATIN-LIKE PROTEIN 2, MITOCHONDRIAL"/>
    <property type="match status" value="1"/>
</dbReference>
<feature type="domain" description="Band 7" evidence="7">
    <location>
        <begin position="21"/>
        <end position="179"/>
    </location>
</feature>
<evidence type="ECO:0000259" key="7">
    <source>
        <dbReference type="SMART" id="SM00244"/>
    </source>
</evidence>
<proteinExistence type="inferred from homology"/>
<evidence type="ECO:0000256" key="5">
    <source>
        <dbReference type="ARBA" id="ARBA00023136"/>
    </source>
</evidence>
<dbReference type="PRINTS" id="PR00721">
    <property type="entry name" value="STOMATIN"/>
</dbReference>
<dbReference type="PROSITE" id="PS01270">
    <property type="entry name" value="BAND_7"/>
    <property type="match status" value="1"/>
</dbReference>
<name>A0ABP4PA28_9ACTN</name>
<dbReference type="InterPro" id="IPR036013">
    <property type="entry name" value="Band_7/SPFH_dom_sf"/>
</dbReference>
<dbReference type="Proteomes" id="UP001501705">
    <property type="component" value="Unassembled WGS sequence"/>
</dbReference>
<dbReference type="InterPro" id="IPR018080">
    <property type="entry name" value="Band_7/stomatin-like_CS"/>
</dbReference>
<evidence type="ECO:0000256" key="6">
    <source>
        <dbReference type="SAM" id="MobiDB-lite"/>
    </source>
</evidence>
<protein>
    <submittedName>
        <fullName evidence="8">SPFH domain-containing protein</fullName>
    </submittedName>
</protein>
<keyword evidence="3" id="KW-0812">Transmembrane</keyword>
<dbReference type="Pfam" id="PF01145">
    <property type="entry name" value="Band_7"/>
    <property type="match status" value="1"/>
</dbReference>
<comment type="caution">
    <text evidence="8">The sequence shown here is derived from an EMBL/GenBank/DDBJ whole genome shotgun (WGS) entry which is preliminary data.</text>
</comment>
<keyword evidence="9" id="KW-1185">Reference proteome</keyword>
<feature type="region of interest" description="Disordered" evidence="6">
    <location>
        <begin position="355"/>
        <end position="391"/>
    </location>
</feature>
<evidence type="ECO:0000256" key="3">
    <source>
        <dbReference type="ARBA" id="ARBA00022692"/>
    </source>
</evidence>
<dbReference type="PANTHER" id="PTHR43327">
    <property type="entry name" value="STOMATIN-LIKE PROTEIN 2, MITOCHONDRIAL"/>
    <property type="match status" value="1"/>
</dbReference>
<evidence type="ECO:0000313" key="8">
    <source>
        <dbReference type="EMBL" id="GAA1574869.1"/>
    </source>
</evidence>
<reference evidence="9" key="1">
    <citation type="journal article" date="2019" name="Int. J. Syst. Evol. Microbiol.">
        <title>The Global Catalogue of Microorganisms (GCM) 10K type strain sequencing project: providing services to taxonomists for standard genome sequencing and annotation.</title>
        <authorList>
            <consortium name="The Broad Institute Genomics Platform"/>
            <consortium name="The Broad Institute Genome Sequencing Center for Infectious Disease"/>
            <person name="Wu L."/>
            <person name="Ma J."/>
        </authorList>
    </citation>
    <scope>NUCLEOTIDE SEQUENCE [LARGE SCALE GENOMIC DNA]</scope>
    <source>
        <strain evidence="9">JCM 15572</strain>
    </source>
</reference>
<gene>
    <name evidence="8" type="ORF">GCM10009804_34600</name>
</gene>
<dbReference type="SMART" id="SM00244">
    <property type="entry name" value="PHB"/>
    <property type="match status" value="1"/>
</dbReference>
<dbReference type="RefSeq" id="WP_344234579.1">
    <property type="nucleotide sequence ID" value="NZ_BAAAPH010000010.1"/>
</dbReference>
<keyword evidence="4" id="KW-1133">Transmembrane helix</keyword>
<dbReference type="SUPFAM" id="SSF117892">
    <property type="entry name" value="Band 7/SPFH domain"/>
    <property type="match status" value="1"/>
</dbReference>
<dbReference type="Gene3D" id="3.30.479.30">
    <property type="entry name" value="Band 7 domain"/>
    <property type="match status" value="1"/>
</dbReference>
<dbReference type="InterPro" id="IPR050710">
    <property type="entry name" value="Band7/mec-2_domain"/>
</dbReference>
<dbReference type="CDD" id="cd08829">
    <property type="entry name" value="SPFH_paraslipin"/>
    <property type="match status" value="1"/>
</dbReference>
<dbReference type="InterPro" id="IPR001107">
    <property type="entry name" value="Band_7"/>
</dbReference>
<evidence type="ECO:0000313" key="9">
    <source>
        <dbReference type="Proteomes" id="UP001501705"/>
    </source>
</evidence>
<keyword evidence="5" id="KW-0472">Membrane</keyword>
<comment type="subcellular location">
    <subcellularLocation>
        <location evidence="1">Membrane</location>
        <topology evidence="1">Single-pass membrane protein</topology>
    </subcellularLocation>
</comment>
<comment type="similarity">
    <text evidence="2">Belongs to the band 7/mec-2 family.</text>
</comment>
<feature type="compositionally biased region" description="Pro residues" evidence="6">
    <location>
        <begin position="366"/>
        <end position="391"/>
    </location>
</feature>
<dbReference type="InterPro" id="IPR001972">
    <property type="entry name" value="Stomatin_HflK_fam"/>
</dbReference>
<evidence type="ECO:0000256" key="2">
    <source>
        <dbReference type="ARBA" id="ARBA00008164"/>
    </source>
</evidence>
<organism evidence="8 9">
    <name type="scientific">Kribbella hippodromi</name>
    <dbReference type="NCBI Taxonomy" id="434347"/>
    <lineage>
        <taxon>Bacteria</taxon>
        <taxon>Bacillati</taxon>
        <taxon>Actinomycetota</taxon>
        <taxon>Actinomycetes</taxon>
        <taxon>Propionibacteriales</taxon>
        <taxon>Kribbellaceae</taxon>
        <taxon>Kribbella</taxon>
    </lineage>
</organism>
<dbReference type="EMBL" id="BAAAPH010000010">
    <property type="protein sequence ID" value="GAA1574869.1"/>
    <property type="molecule type" value="Genomic_DNA"/>
</dbReference>
<evidence type="ECO:0000256" key="4">
    <source>
        <dbReference type="ARBA" id="ARBA00022989"/>
    </source>
</evidence>
<evidence type="ECO:0000256" key="1">
    <source>
        <dbReference type="ARBA" id="ARBA00004167"/>
    </source>
</evidence>
<accession>A0ABP4PA28</accession>
<sequence length="391" mass="41962">MTAFLIVLALVALLVIVTLIKSVRVVQQQTVGIVERFGKFKTGLQPGLNLLTPFVDKVRYTIDMREQVVAFPPQGVITEDNLMVSIDSVIYFQVNDPVRATYEISNYIQAIEQLTMTTLRNIIGGMDLEQTLTSREEINEKLRYVLDEATGKWGIRVNRVELRSIDPPPSIQDSMEKQMRADRDKRAAILTAEGMRQSAVLSAEGQKQSAILTAEGDKQSRILRAEAERQARILKAQGEAQAITTVFNAIHAGKPDQGLLAYQYLQMLPSIAQGDANKLWIVPSEIGDALKGLGSAVGQVAGITQQAQGDWKAPELSDGEVPELDAAAAGEGAGGAAVAEADNAVREAIAAAESAAVGNNRAGVPPTTPSIPAPAQEPPAPEPPSTSPPQR</sequence>